<feature type="domain" description="Bro-N" evidence="2">
    <location>
        <begin position="20"/>
        <end position="107"/>
    </location>
</feature>
<name>A0A174CXF0_9ACTN</name>
<protein>
    <submittedName>
        <fullName evidence="3">DNA-damage-inducible protein D</fullName>
    </submittedName>
</protein>
<dbReference type="NCBIfam" id="NF008573">
    <property type="entry name" value="PRK11525.1"/>
    <property type="match status" value="1"/>
</dbReference>
<dbReference type="EMBL" id="CYYP01000009">
    <property type="protein sequence ID" value="CUO18092.1"/>
    <property type="molecule type" value="Genomic_DNA"/>
</dbReference>
<evidence type="ECO:0000313" key="4">
    <source>
        <dbReference type="Proteomes" id="UP000095468"/>
    </source>
</evidence>
<proteinExistence type="predicted"/>
<feature type="compositionally biased region" description="Basic and acidic residues" evidence="1">
    <location>
        <begin position="254"/>
        <end position="274"/>
    </location>
</feature>
<dbReference type="Proteomes" id="UP000095468">
    <property type="component" value="Unassembled WGS sequence"/>
</dbReference>
<accession>A0A174CXF0</accession>
<dbReference type="RefSeq" id="WP_055286542.1">
    <property type="nucleotide sequence ID" value="NZ_CYYP01000009.1"/>
</dbReference>
<dbReference type="InterPro" id="IPR003497">
    <property type="entry name" value="BRO_N_domain"/>
</dbReference>
<evidence type="ECO:0000259" key="2">
    <source>
        <dbReference type="Pfam" id="PF02498"/>
    </source>
</evidence>
<sequence>MDSRDIEKWRVELDSYANVEDGVEYWLARDLMEPMGYTRWENFAEVVKRAKVSCETNKTPVDSHFRDTTKMVTAGVAARAVKDYKLTRYACYLIAQNGDPNKPEIALAQAYFAVQTRRQELIEQRFAEIQRLQARHSLSDSEKQLSGITFKRGVDSKGFAIIKSKGDEALFGGRSTAQMKQQLGIPKSAALADRLADVLIKAKDLTNSMTAFNAEEHDLYGLDQIKQEHVENNTSVRGSLIDRGIVPENLPPAEDTKKLERRVKADEKKLKEGTDGFTDPQGRLDL</sequence>
<reference evidence="3 4" key="1">
    <citation type="submission" date="2015-09" db="EMBL/GenBank/DDBJ databases">
        <authorList>
            <consortium name="Pathogen Informatics"/>
        </authorList>
    </citation>
    <scope>NUCLEOTIDE SEQUENCE [LARGE SCALE GENOMIC DNA]</scope>
    <source>
        <strain evidence="3 4">2789STDY5608823</strain>
    </source>
</reference>
<feature type="region of interest" description="Disordered" evidence="1">
    <location>
        <begin position="247"/>
        <end position="286"/>
    </location>
</feature>
<evidence type="ECO:0000256" key="1">
    <source>
        <dbReference type="SAM" id="MobiDB-lite"/>
    </source>
</evidence>
<organism evidence="3 4">
    <name type="scientific">Collinsella aerofaciens</name>
    <dbReference type="NCBI Taxonomy" id="74426"/>
    <lineage>
        <taxon>Bacteria</taxon>
        <taxon>Bacillati</taxon>
        <taxon>Actinomycetota</taxon>
        <taxon>Coriobacteriia</taxon>
        <taxon>Coriobacteriales</taxon>
        <taxon>Coriobacteriaceae</taxon>
        <taxon>Collinsella</taxon>
    </lineage>
</organism>
<evidence type="ECO:0000313" key="3">
    <source>
        <dbReference type="EMBL" id="CUO18092.1"/>
    </source>
</evidence>
<gene>
    <name evidence="3" type="ORF">ERS852381_01174</name>
</gene>
<dbReference type="Pfam" id="PF02498">
    <property type="entry name" value="Bro-N"/>
    <property type="match status" value="1"/>
</dbReference>
<dbReference type="AlphaFoldDB" id="A0A174CXF0"/>